<reference evidence="1 2" key="1">
    <citation type="submission" date="2014-11" db="EMBL/GenBank/DDBJ databases">
        <title>Genome sequence of Microbacterium mangrovi MUSC 115(T).</title>
        <authorList>
            <person name="Lee L.-H."/>
        </authorList>
    </citation>
    <scope>NUCLEOTIDE SEQUENCE [LARGE SCALE GENOMIC DNA]</scope>
    <source>
        <strain evidence="1 2">MUSC 115</strain>
    </source>
</reference>
<keyword evidence="2" id="KW-1185">Reference proteome</keyword>
<proteinExistence type="predicted"/>
<gene>
    <name evidence="1" type="ORF">LK09_18590</name>
</gene>
<dbReference type="EMBL" id="JTDK01000020">
    <property type="protein sequence ID" value="KHK95693.1"/>
    <property type="molecule type" value="Genomic_DNA"/>
</dbReference>
<dbReference type="Proteomes" id="UP000031030">
    <property type="component" value="Unassembled WGS sequence"/>
</dbReference>
<dbReference type="InterPro" id="IPR029063">
    <property type="entry name" value="SAM-dependent_MTases_sf"/>
</dbReference>
<dbReference type="STRING" id="1348253.LK09_18590"/>
<dbReference type="SUPFAM" id="SSF53335">
    <property type="entry name" value="S-adenosyl-L-methionine-dependent methyltransferases"/>
    <property type="match status" value="1"/>
</dbReference>
<evidence type="ECO:0008006" key="3">
    <source>
        <dbReference type="Google" id="ProtNLM"/>
    </source>
</evidence>
<name>A0A0B2A2A6_9MICO</name>
<accession>A0A0B2A2A6</accession>
<evidence type="ECO:0000313" key="1">
    <source>
        <dbReference type="EMBL" id="KHK95693.1"/>
    </source>
</evidence>
<organism evidence="1 2">
    <name type="scientific">Microbacterium mangrovi</name>
    <dbReference type="NCBI Taxonomy" id="1348253"/>
    <lineage>
        <taxon>Bacteria</taxon>
        <taxon>Bacillati</taxon>
        <taxon>Actinomycetota</taxon>
        <taxon>Actinomycetes</taxon>
        <taxon>Micrococcales</taxon>
        <taxon>Microbacteriaceae</taxon>
        <taxon>Microbacterium</taxon>
    </lineage>
</organism>
<comment type="caution">
    <text evidence="1">The sequence shown here is derived from an EMBL/GenBank/DDBJ whole genome shotgun (WGS) entry which is preliminary data.</text>
</comment>
<protein>
    <recommendedName>
        <fullName evidence="3">SAM-dependent methyltransferase</fullName>
    </recommendedName>
</protein>
<dbReference type="AlphaFoldDB" id="A0A0B2A2A6"/>
<sequence>MPATALPTVAPDWLALRATADDVARSHRLAAELGALMPGGSAVVHDLGAGDGAMVRWLAPRLPGPQTWVLHDADAGILARASFAGLAGGAGDPIEIRTRIAPLADLPVDAFAGAAAVTASALLDVITRDEAGRIVAACVAASVPAFFSLTVTGHVRLHPATRADAAIAAAFDAHQRRPAPGRDAAGPLLGPDAVPVVVGLFAAAGWHVRTDRTPWRLGAADRDLIAAWLDGWVDAAVEQQPALGATVAEFRARRVARLDAGALRVTVAHEDLLAWPR</sequence>
<evidence type="ECO:0000313" key="2">
    <source>
        <dbReference type="Proteomes" id="UP000031030"/>
    </source>
</evidence>